<dbReference type="InterPro" id="IPR017451">
    <property type="entry name" value="F-box-assoc_interact_dom"/>
</dbReference>
<dbReference type="InterPro" id="IPR036047">
    <property type="entry name" value="F-box-like_dom_sf"/>
</dbReference>
<evidence type="ECO:0000313" key="3">
    <source>
        <dbReference type="RefSeq" id="XP_031407204.1"/>
    </source>
</evidence>
<reference evidence="3" key="2">
    <citation type="submission" date="2025-08" db="UniProtKB">
        <authorList>
            <consortium name="RefSeq"/>
        </authorList>
    </citation>
    <scope>IDENTIFICATION</scope>
    <source>
        <tissue evidence="3">Leaf</tissue>
    </source>
</reference>
<dbReference type="PANTHER" id="PTHR31672:SF13">
    <property type="entry name" value="F-BOX PROTEIN CPR30-LIKE"/>
    <property type="match status" value="1"/>
</dbReference>
<dbReference type="InterPro" id="IPR001810">
    <property type="entry name" value="F-box_dom"/>
</dbReference>
<sequence length="384" mass="43563">MTHTYITCPQPQVGRHQPIQKIKKLKPMSMARLSEDLIVDVLTRLPVKPLMRFKCVSKQWCSLISAPQFAKTQLRRAREGNATSHQRIIKNGFLQTIHYEALDDERDDDQAVVQLHAPGTDPDQGFMLIGHCDGLMCLACDEGYILYNPTTRQSRSLANSESGPVTQDFVFHGFGYYPTIDDYKILQGKIVSCADGSKEAAMEIFALKSNSWRRIQNSRVIDPYDRGIYLNGALHWLVFPEIGSNRVRKIVSFDLAEEKFKEELSLPETDKTIEFEGLGIFGDRLFLYCGTWCDRLEAWIMNEYGKTESWTELFNVPTDGIPGAKYWTIPLCCTKNGKIVVDVDGREMVLFNPEDGTIKPYPVEDADYESAIYVESLVSPYVGA</sequence>
<dbReference type="RefSeq" id="XP_031407204.1">
    <property type="nucleotide sequence ID" value="XM_031551344.1"/>
</dbReference>
<dbReference type="AlphaFoldDB" id="A0A6P8ELH6"/>
<dbReference type="Pfam" id="PF07734">
    <property type="entry name" value="FBA_1"/>
    <property type="match status" value="1"/>
</dbReference>
<name>A0A6P8ELH6_PUNGR</name>
<dbReference type="CDD" id="cd22157">
    <property type="entry name" value="F-box_AtFBW1-like"/>
    <property type="match status" value="1"/>
</dbReference>
<dbReference type="InterPro" id="IPR050796">
    <property type="entry name" value="SCF_F-box_component"/>
</dbReference>
<dbReference type="Gene3D" id="1.20.1280.50">
    <property type="match status" value="1"/>
</dbReference>
<dbReference type="GeneID" id="116215585"/>
<reference evidence="2" key="1">
    <citation type="journal article" date="2020" name="Plant Biotechnol. J.">
        <title>The pomegranate (Punica granatum L.) draft genome dissects genetic divergence between soft- and hard-seeded cultivars.</title>
        <authorList>
            <person name="Luo X."/>
            <person name="Li H."/>
            <person name="Wu Z."/>
            <person name="Yao W."/>
            <person name="Zhao P."/>
            <person name="Cao D."/>
            <person name="Yu H."/>
            <person name="Li K."/>
            <person name="Poudel K."/>
            <person name="Zhao D."/>
            <person name="Zhang F."/>
            <person name="Xia X."/>
            <person name="Chen L."/>
            <person name="Wang Q."/>
            <person name="Jing D."/>
            <person name="Cao S."/>
        </authorList>
    </citation>
    <scope>NUCLEOTIDE SEQUENCE [LARGE SCALE GENOMIC DNA]</scope>
    <source>
        <strain evidence="2">cv. Tunisia</strain>
    </source>
</reference>
<dbReference type="Proteomes" id="UP000515151">
    <property type="component" value="Chromosome 7"/>
</dbReference>
<dbReference type="SMART" id="SM00256">
    <property type="entry name" value="FBOX"/>
    <property type="match status" value="1"/>
</dbReference>
<accession>A0A6P8ELH6</accession>
<dbReference type="InterPro" id="IPR006527">
    <property type="entry name" value="F-box-assoc_dom_typ1"/>
</dbReference>
<evidence type="ECO:0000259" key="1">
    <source>
        <dbReference type="SMART" id="SM00256"/>
    </source>
</evidence>
<dbReference type="NCBIfam" id="TIGR01640">
    <property type="entry name" value="F_box_assoc_1"/>
    <property type="match status" value="1"/>
</dbReference>
<dbReference type="Pfam" id="PF00646">
    <property type="entry name" value="F-box"/>
    <property type="match status" value="1"/>
</dbReference>
<dbReference type="OrthoDB" id="591557at2759"/>
<protein>
    <submittedName>
        <fullName evidence="3">F-box/kelch-repeat protein At3g06240-like isoform X1</fullName>
    </submittedName>
</protein>
<evidence type="ECO:0000313" key="2">
    <source>
        <dbReference type="Proteomes" id="UP000515151"/>
    </source>
</evidence>
<keyword evidence="2" id="KW-1185">Reference proteome</keyword>
<gene>
    <name evidence="3" type="primary">LOC116215585</name>
</gene>
<feature type="domain" description="F-box" evidence="1">
    <location>
        <begin position="33"/>
        <end position="73"/>
    </location>
</feature>
<dbReference type="PANTHER" id="PTHR31672">
    <property type="entry name" value="BNACNNG10540D PROTEIN"/>
    <property type="match status" value="1"/>
</dbReference>
<proteinExistence type="predicted"/>
<organism evidence="2 3">
    <name type="scientific">Punica granatum</name>
    <name type="common">Pomegranate</name>
    <dbReference type="NCBI Taxonomy" id="22663"/>
    <lineage>
        <taxon>Eukaryota</taxon>
        <taxon>Viridiplantae</taxon>
        <taxon>Streptophyta</taxon>
        <taxon>Embryophyta</taxon>
        <taxon>Tracheophyta</taxon>
        <taxon>Spermatophyta</taxon>
        <taxon>Magnoliopsida</taxon>
        <taxon>eudicotyledons</taxon>
        <taxon>Gunneridae</taxon>
        <taxon>Pentapetalae</taxon>
        <taxon>rosids</taxon>
        <taxon>malvids</taxon>
        <taxon>Myrtales</taxon>
        <taxon>Lythraceae</taxon>
        <taxon>Punica</taxon>
    </lineage>
</organism>
<dbReference type="SUPFAM" id="SSF81383">
    <property type="entry name" value="F-box domain"/>
    <property type="match status" value="1"/>
</dbReference>